<keyword evidence="3" id="KW-1185">Reference proteome</keyword>
<proteinExistence type="predicted"/>
<dbReference type="GO" id="GO:0016787">
    <property type="term" value="F:hydrolase activity"/>
    <property type="evidence" value="ECO:0007669"/>
    <property type="project" value="UniProtKB-KW"/>
</dbReference>
<accession>A0ABS5YHJ5</accession>
<evidence type="ECO:0000259" key="1">
    <source>
        <dbReference type="Pfam" id="PF00561"/>
    </source>
</evidence>
<dbReference type="SUPFAM" id="SSF53474">
    <property type="entry name" value="alpha/beta-Hydrolases"/>
    <property type="match status" value="1"/>
</dbReference>
<protein>
    <submittedName>
        <fullName evidence="2">Alpha/beta hydrolase</fullName>
    </submittedName>
</protein>
<dbReference type="Pfam" id="PF00561">
    <property type="entry name" value="Abhydrolase_1"/>
    <property type="match status" value="1"/>
</dbReference>
<reference evidence="2 3" key="1">
    <citation type="submission" date="2021-06" db="EMBL/GenBank/DDBJ databases">
        <title>Actinoplanes lichenicola sp. nov., and Actinoplanes ovalisporus sp. nov., isolated from lichen in Thailand.</title>
        <authorList>
            <person name="Saeng-In P."/>
            <person name="Kanchanasin P."/>
            <person name="Yuki M."/>
            <person name="Kudo T."/>
            <person name="Ohkuma M."/>
            <person name="Phongsopitanun W."/>
            <person name="Tanasupawat S."/>
        </authorList>
    </citation>
    <scope>NUCLEOTIDE SEQUENCE [LARGE SCALE GENOMIC DNA]</scope>
    <source>
        <strain evidence="2 3">NBRC 110975</strain>
    </source>
</reference>
<name>A0ABS5YHJ5_9ACTN</name>
<dbReference type="InterPro" id="IPR000073">
    <property type="entry name" value="AB_hydrolase_1"/>
</dbReference>
<dbReference type="InterPro" id="IPR029058">
    <property type="entry name" value="AB_hydrolase_fold"/>
</dbReference>
<sequence length="277" mass="29932">MPNARLHDGSIIEVNVRGAGPAILTPVSTALIEGEQAETMRAWGADPHLGHNLATGLAEAGFRVITADYEGHRLNEQPAPLSLTVDAVAADLLAIADAAEAERFAYYGYSWLALSGLQLALRTDRLTALAMGGYPPLDGPYDAMLAVTNSAHRLALDPPPPPTGEAVAGDWDSVAFTQTPDQTRQFVTLYESLRDFDDSQVRLELPRLAFAGEKDNIQYGPDWDNAYVTLAEPLIRNQDALRSQGWQVHIVPGADHMVAMQAAAVLPLLVPFLRSSR</sequence>
<gene>
    <name evidence="2" type="ORF">KOI35_03065</name>
</gene>
<dbReference type="RefSeq" id="WP_215784427.1">
    <property type="nucleotide sequence ID" value="NZ_JAHKKG010000001.1"/>
</dbReference>
<comment type="caution">
    <text evidence="2">The sequence shown here is derived from an EMBL/GenBank/DDBJ whole genome shotgun (WGS) entry which is preliminary data.</text>
</comment>
<organism evidence="2 3">
    <name type="scientific">Paractinoplanes bogorensis</name>
    <dbReference type="NCBI Taxonomy" id="1610840"/>
    <lineage>
        <taxon>Bacteria</taxon>
        <taxon>Bacillati</taxon>
        <taxon>Actinomycetota</taxon>
        <taxon>Actinomycetes</taxon>
        <taxon>Micromonosporales</taxon>
        <taxon>Micromonosporaceae</taxon>
        <taxon>Paractinoplanes</taxon>
    </lineage>
</organism>
<evidence type="ECO:0000313" key="3">
    <source>
        <dbReference type="Proteomes" id="UP001519654"/>
    </source>
</evidence>
<dbReference type="Proteomes" id="UP001519654">
    <property type="component" value="Unassembled WGS sequence"/>
</dbReference>
<dbReference type="Gene3D" id="3.40.50.1820">
    <property type="entry name" value="alpha/beta hydrolase"/>
    <property type="match status" value="1"/>
</dbReference>
<feature type="domain" description="AB hydrolase-1" evidence="1">
    <location>
        <begin position="47"/>
        <end position="128"/>
    </location>
</feature>
<dbReference type="EMBL" id="JAHKKG010000001">
    <property type="protein sequence ID" value="MBU2662481.1"/>
    <property type="molecule type" value="Genomic_DNA"/>
</dbReference>
<keyword evidence="2" id="KW-0378">Hydrolase</keyword>
<evidence type="ECO:0000313" key="2">
    <source>
        <dbReference type="EMBL" id="MBU2662481.1"/>
    </source>
</evidence>